<protein>
    <submittedName>
        <fullName evidence="2">Integral membrane protein</fullName>
    </submittedName>
</protein>
<keyword evidence="1" id="KW-0472">Membrane</keyword>
<evidence type="ECO:0000313" key="3">
    <source>
        <dbReference type="Proteomes" id="UP000182373"/>
    </source>
</evidence>
<organism evidence="2 3">
    <name type="scientific">Granulibacter bethesdensis</name>
    <dbReference type="NCBI Taxonomy" id="364410"/>
    <lineage>
        <taxon>Bacteria</taxon>
        <taxon>Pseudomonadati</taxon>
        <taxon>Pseudomonadota</taxon>
        <taxon>Alphaproteobacteria</taxon>
        <taxon>Acetobacterales</taxon>
        <taxon>Acetobacteraceae</taxon>
        <taxon>Granulibacter</taxon>
    </lineage>
</organism>
<evidence type="ECO:0000313" key="2">
    <source>
        <dbReference type="EMBL" id="APH53540.1"/>
    </source>
</evidence>
<dbReference type="Proteomes" id="UP000182373">
    <property type="component" value="Chromosome"/>
</dbReference>
<gene>
    <name evidence="2" type="ORF">GbCGDNIH9_0313</name>
</gene>
<sequence>MIIRLCKIAVLVLIALWITLTAFDNLTDDGTSWPFVQHVLAMDTIFPDVHIHYRAIQSLLLQHTAYALIIMVEVLAATLCWLGAGRL</sequence>
<feature type="transmembrane region" description="Helical" evidence="1">
    <location>
        <begin position="65"/>
        <end position="84"/>
    </location>
</feature>
<keyword evidence="1" id="KW-1133">Transmembrane helix</keyword>
<reference evidence="3" key="1">
    <citation type="submission" date="2016-11" db="EMBL/GenBank/DDBJ databases">
        <title>Comparative genomic and phenotypic analysis of Granulibacter bethesdensis clinical isolates from patients with chronic granulomatous disease.</title>
        <authorList>
            <person name="Zarember K.A."/>
            <person name="Porcella S.F."/>
            <person name="Chu J."/>
            <person name="Ding L."/>
            <person name="Dahlstrom E."/>
            <person name="Barbian K."/>
            <person name="Martens C."/>
            <person name="Sykora L."/>
            <person name="Kramer S."/>
            <person name="Pettinato A.M."/>
            <person name="Hong H."/>
            <person name="Wald G."/>
            <person name="Berg L.J."/>
            <person name="Rogge L.S."/>
            <person name="Greenberg D.E."/>
            <person name="Falcone E.L."/>
            <person name="Neves J.F."/>
            <person name="Simoes M.J."/>
            <person name="Casal M."/>
            <person name="Rodriguez-Lopez F.C."/>
            <person name="Zelazny A."/>
            <person name="Gallin J.I."/>
            <person name="Holland S.M."/>
        </authorList>
    </citation>
    <scope>NUCLEOTIDE SEQUENCE [LARGE SCALE GENOMIC DNA]</scope>
    <source>
        <strain evidence="3">NIH9.1</strain>
    </source>
</reference>
<keyword evidence="1" id="KW-0812">Transmembrane</keyword>
<dbReference type="EMBL" id="CP018191">
    <property type="protein sequence ID" value="APH53540.1"/>
    <property type="molecule type" value="Genomic_DNA"/>
</dbReference>
<evidence type="ECO:0000256" key="1">
    <source>
        <dbReference type="SAM" id="Phobius"/>
    </source>
</evidence>
<proteinExistence type="predicted"/>
<accession>A0AAC9P7V7</accession>
<dbReference type="RefSeq" id="WP_072571857.1">
    <property type="nucleotide sequence ID" value="NZ_CP018191.1"/>
</dbReference>
<dbReference type="AlphaFoldDB" id="A0AAC9P7V7"/>
<dbReference type="Pfam" id="PF09933">
    <property type="entry name" value="DUF2165"/>
    <property type="match status" value="1"/>
</dbReference>
<dbReference type="InterPro" id="IPR018681">
    <property type="entry name" value="DUF2165_transmembrane"/>
</dbReference>
<name>A0AAC9P7V7_9PROT</name>